<protein>
    <submittedName>
        <fullName evidence="1">Uncharacterized protein</fullName>
    </submittedName>
</protein>
<reference evidence="1" key="1">
    <citation type="journal article" date="2014" name="Front. Microbiol.">
        <title>High frequency of phylogenetically diverse reductive dehalogenase-homologous genes in deep subseafloor sedimentary metagenomes.</title>
        <authorList>
            <person name="Kawai M."/>
            <person name="Futagami T."/>
            <person name="Toyoda A."/>
            <person name="Takaki Y."/>
            <person name="Nishi S."/>
            <person name="Hori S."/>
            <person name="Arai W."/>
            <person name="Tsubouchi T."/>
            <person name="Morono Y."/>
            <person name="Uchiyama I."/>
            <person name="Ito T."/>
            <person name="Fujiyama A."/>
            <person name="Inagaki F."/>
            <person name="Takami H."/>
        </authorList>
    </citation>
    <scope>NUCLEOTIDE SEQUENCE</scope>
    <source>
        <strain evidence="1">Expedition CK06-06</strain>
    </source>
</reference>
<dbReference type="EMBL" id="BARS01056711">
    <property type="protein sequence ID" value="GAG45065.1"/>
    <property type="molecule type" value="Genomic_DNA"/>
</dbReference>
<accession>X0XPE0</accession>
<proteinExistence type="predicted"/>
<organism evidence="1">
    <name type="scientific">marine sediment metagenome</name>
    <dbReference type="NCBI Taxonomy" id="412755"/>
    <lineage>
        <taxon>unclassified sequences</taxon>
        <taxon>metagenomes</taxon>
        <taxon>ecological metagenomes</taxon>
    </lineage>
</organism>
<sequence length="149" mass="15726">MGVLIMSLAALGVAYGLWAETLHIEGTVNTGTLDLEWLVDESSCDDTGIDPGYGKDVGSVSLAPGPTADVLLLTVHNAYPSYSLACSLTYVNSGSIPVKVRQIITSYPSDKLTVSYSNGSIVQIEPGQEKTCTVDIHLKQQAEAGVSYT</sequence>
<gene>
    <name evidence="1" type="ORF">S01H1_83424</name>
</gene>
<dbReference type="AlphaFoldDB" id="X0XPE0"/>
<feature type="non-terminal residue" evidence="1">
    <location>
        <position position="149"/>
    </location>
</feature>
<comment type="caution">
    <text evidence="1">The sequence shown here is derived from an EMBL/GenBank/DDBJ whole genome shotgun (WGS) entry which is preliminary data.</text>
</comment>
<name>X0XPE0_9ZZZZ</name>
<evidence type="ECO:0000313" key="1">
    <source>
        <dbReference type="EMBL" id="GAG45065.1"/>
    </source>
</evidence>